<proteinExistence type="predicted"/>
<gene>
    <name evidence="1" type="ORF">CWATWH0003_4292</name>
</gene>
<comment type="caution">
    <text evidence="1">The sequence shown here is derived from an EMBL/GenBank/DDBJ whole genome shotgun (WGS) entry which is preliminary data.</text>
</comment>
<name>G5JA29_CROWT</name>
<sequence length="40" mass="4606">MGGSLIFANDFYMLRDIKKTYRENMGTLSFKSITGEQKTI</sequence>
<dbReference type="Proteomes" id="UP000003477">
    <property type="component" value="Unassembled WGS sequence"/>
</dbReference>
<dbReference type="AlphaFoldDB" id="G5JA29"/>
<dbReference type="EMBL" id="AESD01000650">
    <property type="protein sequence ID" value="EHJ10957.1"/>
    <property type="molecule type" value="Genomic_DNA"/>
</dbReference>
<accession>G5JA29</accession>
<evidence type="ECO:0000313" key="1">
    <source>
        <dbReference type="EMBL" id="EHJ10957.1"/>
    </source>
</evidence>
<organism evidence="1 2">
    <name type="scientific">Crocosphaera watsonii WH 0003</name>
    <dbReference type="NCBI Taxonomy" id="423471"/>
    <lineage>
        <taxon>Bacteria</taxon>
        <taxon>Bacillati</taxon>
        <taxon>Cyanobacteriota</taxon>
        <taxon>Cyanophyceae</taxon>
        <taxon>Oscillatoriophycideae</taxon>
        <taxon>Chroococcales</taxon>
        <taxon>Aphanothecaceae</taxon>
        <taxon>Crocosphaera</taxon>
    </lineage>
</organism>
<evidence type="ECO:0000313" key="2">
    <source>
        <dbReference type="Proteomes" id="UP000003477"/>
    </source>
</evidence>
<protein>
    <submittedName>
        <fullName evidence="1">Uncharacterized protein</fullName>
    </submittedName>
</protein>
<dbReference type="PATRIC" id="fig|423471.3.peg.4019"/>
<reference evidence="1 2" key="1">
    <citation type="journal article" date="2011" name="Front. Microbiol.">
        <title>Two Strains of Crocosphaera watsonii with Highly Conserved Genomes are Distinguished by Strain-Specific Features.</title>
        <authorList>
            <person name="Bench S.R."/>
            <person name="Ilikchyan I.N."/>
            <person name="Tripp H.J."/>
            <person name="Zehr J.P."/>
        </authorList>
    </citation>
    <scope>NUCLEOTIDE SEQUENCE [LARGE SCALE GENOMIC DNA]</scope>
    <source>
        <strain evidence="1 2">WH 0003</strain>
    </source>
</reference>